<dbReference type="EMBL" id="WOXT01000002">
    <property type="protein sequence ID" value="MUV13994.1"/>
    <property type="molecule type" value="Genomic_DNA"/>
</dbReference>
<evidence type="ECO:0000313" key="3">
    <source>
        <dbReference type="EMBL" id="MUV13994.1"/>
    </source>
</evidence>
<comment type="caution">
    <text evidence="3">The sequence shown here is derived from an EMBL/GenBank/DDBJ whole genome shotgun (WGS) entry which is preliminary data.</text>
</comment>
<dbReference type="CDD" id="cd00531">
    <property type="entry name" value="NTF2_like"/>
    <property type="match status" value="1"/>
</dbReference>
<dbReference type="InterPro" id="IPR032710">
    <property type="entry name" value="NTF2-like_dom_sf"/>
</dbReference>
<name>A0A7C9HYD2_9GAMM</name>
<gene>
    <name evidence="3" type="ORF">GN331_07205</name>
</gene>
<dbReference type="Pfam" id="PF08332">
    <property type="entry name" value="CaMKII_AD"/>
    <property type="match status" value="1"/>
</dbReference>
<evidence type="ECO:0000256" key="1">
    <source>
        <dbReference type="SAM" id="SignalP"/>
    </source>
</evidence>
<dbReference type="AlphaFoldDB" id="A0A7C9HYD2"/>
<feature type="domain" description="Calcium/calmodulin-dependent protein kinase II association-domain" evidence="2">
    <location>
        <begin position="31"/>
        <end position="148"/>
    </location>
</feature>
<dbReference type="GO" id="GO:0005516">
    <property type="term" value="F:calmodulin binding"/>
    <property type="evidence" value="ECO:0007669"/>
    <property type="project" value="InterPro"/>
</dbReference>
<dbReference type="InterPro" id="IPR013543">
    <property type="entry name" value="Ca/CaM-dep_prot_kinase-assoc"/>
</dbReference>
<sequence length="154" mass="16883">MRKLRIAAALGLLLPLAAQAAGQTTCAKITEAQVARLFDTWNTTAMTGTPAQLAALYTDNAVLLPAVSNKPRYTKAERIAFFSKFDQKRAVGRVDEHHVQIGCNAVIDSGVYTLTLAQGTHVKARYTFVYVYDGKRWLIANHHSSAMPSFNEAD</sequence>
<reference evidence="3 4" key="1">
    <citation type="submission" date="2019-12" db="EMBL/GenBank/DDBJ databases">
        <authorList>
            <person name="Xu J."/>
        </authorList>
    </citation>
    <scope>NUCLEOTIDE SEQUENCE [LARGE SCALE GENOMIC DNA]</scope>
    <source>
        <strain evidence="3 4">HX-5-24</strain>
    </source>
</reference>
<protein>
    <submittedName>
        <fullName evidence="3">SgcJ/EcaC family oxidoreductase</fullName>
    </submittedName>
</protein>
<accession>A0A7C9HYD2</accession>
<feature type="chain" id="PRO_5028894616" evidence="1">
    <location>
        <begin position="21"/>
        <end position="154"/>
    </location>
</feature>
<organism evidence="3 4">
    <name type="scientific">Noviluteimonas gilva</name>
    <dbReference type="NCBI Taxonomy" id="2682097"/>
    <lineage>
        <taxon>Bacteria</taxon>
        <taxon>Pseudomonadati</taxon>
        <taxon>Pseudomonadota</taxon>
        <taxon>Gammaproteobacteria</taxon>
        <taxon>Lysobacterales</taxon>
        <taxon>Lysobacteraceae</taxon>
        <taxon>Noviluteimonas</taxon>
    </lineage>
</organism>
<evidence type="ECO:0000259" key="2">
    <source>
        <dbReference type="Pfam" id="PF08332"/>
    </source>
</evidence>
<dbReference type="InterPro" id="IPR011944">
    <property type="entry name" value="Steroid_delta5-4_isomerase"/>
</dbReference>
<dbReference type="SUPFAM" id="SSF54427">
    <property type="entry name" value="NTF2-like"/>
    <property type="match status" value="1"/>
</dbReference>
<dbReference type="Gene3D" id="3.10.450.50">
    <property type="match status" value="1"/>
</dbReference>
<dbReference type="NCBIfam" id="TIGR02246">
    <property type="entry name" value="SgcJ/EcaC family oxidoreductase"/>
    <property type="match status" value="1"/>
</dbReference>
<dbReference type="RefSeq" id="WP_156641326.1">
    <property type="nucleotide sequence ID" value="NZ_WOXT01000002.1"/>
</dbReference>
<proteinExistence type="predicted"/>
<dbReference type="GO" id="GO:0004683">
    <property type="term" value="F:calcium/calmodulin-dependent protein kinase activity"/>
    <property type="evidence" value="ECO:0007669"/>
    <property type="project" value="InterPro"/>
</dbReference>
<evidence type="ECO:0000313" key="4">
    <source>
        <dbReference type="Proteomes" id="UP000479692"/>
    </source>
</evidence>
<feature type="signal peptide" evidence="1">
    <location>
        <begin position="1"/>
        <end position="20"/>
    </location>
</feature>
<keyword evidence="1" id="KW-0732">Signal</keyword>
<keyword evidence="4" id="KW-1185">Reference proteome</keyword>
<dbReference type="Proteomes" id="UP000479692">
    <property type="component" value="Unassembled WGS sequence"/>
</dbReference>